<organism evidence="1 2">
    <name type="scientific">Aduncisulcus paluster</name>
    <dbReference type="NCBI Taxonomy" id="2918883"/>
    <lineage>
        <taxon>Eukaryota</taxon>
        <taxon>Metamonada</taxon>
        <taxon>Carpediemonas-like organisms</taxon>
        <taxon>Aduncisulcus</taxon>
    </lineage>
</organism>
<feature type="non-terminal residue" evidence="1">
    <location>
        <position position="117"/>
    </location>
</feature>
<proteinExistence type="predicted"/>
<sequence>IDSNAECLASFLSAPSMMASPIPLGICGGMCDEDGSRYCLPIPIDYKSLEESVNTLQQRFTKGKFKDIHEVFSVALKRCMFVLAAREYVSAEKDKGEKPLGEVGVLQKCQEYISAIK</sequence>
<evidence type="ECO:0000313" key="1">
    <source>
        <dbReference type="EMBL" id="GKT30230.1"/>
    </source>
</evidence>
<keyword evidence="2" id="KW-1185">Reference proteome</keyword>
<protein>
    <submittedName>
        <fullName evidence="1">Uncharacterized protein</fullName>
    </submittedName>
</protein>
<name>A0ABQ5KCF5_9EUKA</name>
<comment type="caution">
    <text evidence="1">The sequence shown here is derived from an EMBL/GenBank/DDBJ whole genome shotgun (WGS) entry which is preliminary data.</text>
</comment>
<dbReference type="EMBL" id="BQXS01008679">
    <property type="protein sequence ID" value="GKT30230.1"/>
    <property type="molecule type" value="Genomic_DNA"/>
</dbReference>
<feature type="non-terminal residue" evidence="1">
    <location>
        <position position="1"/>
    </location>
</feature>
<accession>A0ABQ5KCF5</accession>
<evidence type="ECO:0000313" key="2">
    <source>
        <dbReference type="Proteomes" id="UP001057375"/>
    </source>
</evidence>
<dbReference type="Proteomes" id="UP001057375">
    <property type="component" value="Unassembled WGS sequence"/>
</dbReference>
<reference evidence="1" key="1">
    <citation type="submission" date="2022-03" db="EMBL/GenBank/DDBJ databases">
        <title>Draft genome sequence of Aduncisulcus paluster, a free-living microaerophilic Fornicata.</title>
        <authorList>
            <person name="Yuyama I."/>
            <person name="Kume K."/>
            <person name="Tamura T."/>
            <person name="Inagaki Y."/>
            <person name="Hashimoto T."/>
        </authorList>
    </citation>
    <scope>NUCLEOTIDE SEQUENCE</scope>
    <source>
        <strain evidence="1">NY0171</strain>
    </source>
</reference>
<gene>
    <name evidence="1" type="ORF">ADUPG1_005439</name>
</gene>